<keyword evidence="3" id="KW-1185">Reference proteome</keyword>
<dbReference type="Proteomes" id="UP000535511">
    <property type="component" value="Unassembled WGS sequence"/>
</dbReference>
<feature type="signal peptide" evidence="1">
    <location>
        <begin position="1"/>
        <end position="20"/>
    </location>
</feature>
<reference evidence="2 3" key="1">
    <citation type="submission" date="2020-07" db="EMBL/GenBank/DDBJ databases">
        <title>Sequencing the genomes of 1000 actinobacteria strains.</title>
        <authorList>
            <person name="Klenk H.-P."/>
        </authorList>
    </citation>
    <scope>NUCLEOTIDE SEQUENCE [LARGE SCALE GENOMIC DNA]</scope>
    <source>
        <strain evidence="2 3">DSM 21350</strain>
    </source>
</reference>
<dbReference type="RefSeq" id="WP_179662883.1">
    <property type="nucleotide sequence ID" value="NZ_JACCBG010000001.1"/>
</dbReference>
<evidence type="ECO:0000313" key="2">
    <source>
        <dbReference type="EMBL" id="NYD41089.1"/>
    </source>
</evidence>
<accession>A0A7Y9E4L6</accession>
<evidence type="ECO:0000256" key="1">
    <source>
        <dbReference type="SAM" id="SignalP"/>
    </source>
</evidence>
<dbReference type="EMBL" id="JACCBG010000001">
    <property type="protein sequence ID" value="NYD41089.1"/>
    <property type="molecule type" value="Genomic_DNA"/>
</dbReference>
<gene>
    <name evidence="2" type="ORF">BJZ21_001172</name>
</gene>
<organism evidence="2 3">
    <name type="scientific">Nocardioides panaciterrulae</name>
    <dbReference type="NCBI Taxonomy" id="661492"/>
    <lineage>
        <taxon>Bacteria</taxon>
        <taxon>Bacillati</taxon>
        <taxon>Actinomycetota</taxon>
        <taxon>Actinomycetes</taxon>
        <taxon>Propionibacteriales</taxon>
        <taxon>Nocardioidaceae</taxon>
        <taxon>Nocardioides</taxon>
    </lineage>
</organism>
<comment type="caution">
    <text evidence="2">The sequence shown here is derived from an EMBL/GenBank/DDBJ whole genome shotgun (WGS) entry which is preliminary data.</text>
</comment>
<proteinExistence type="predicted"/>
<feature type="chain" id="PRO_5031337065" description="Cyclophilin-like domain-containing protein" evidence="1">
    <location>
        <begin position="21"/>
        <end position="138"/>
    </location>
</feature>
<dbReference type="PROSITE" id="PS51257">
    <property type="entry name" value="PROKAR_LIPOPROTEIN"/>
    <property type="match status" value="1"/>
</dbReference>
<keyword evidence="1" id="KW-0732">Signal</keyword>
<sequence length="138" mass="14403">MTKMVVLAFVSLLTVGCASHSEGKSSGADGSGASLASAQCADVLTVRGDRWGAFTMSKRLHRPLVGPALKGQPVSCDDGAGDPIDEGQVTLRHIRGISAHQALFRVGQGYEDVIYVPGDGTEKLGDLPRTVQLLITKG</sequence>
<name>A0A7Y9E4L6_9ACTN</name>
<dbReference type="AlphaFoldDB" id="A0A7Y9E4L6"/>
<protein>
    <recommendedName>
        <fullName evidence="4">Cyclophilin-like domain-containing protein</fullName>
    </recommendedName>
</protein>
<evidence type="ECO:0000313" key="3">
    <source>
        <dbReference type="Proteomes" id="UP000535511"/>
    </source>
</evidence>
<evidence type="ECO:0008006" key="4">
    <source>
        <dbReference type="Google" id="ProtNLM"/>
    </source>
</evidence>